<comment type="caution">
    <text evidence="5">The sequence shown here is derived from an EMBL/GenBank/DDBJ whole genome shotgun (WGS) entry which is preliminary data.</text>
</comment>
<name>A0ABR1CQU7_NECAM</name>
<keyword evidence="3" id="KW-0732">Signal</keyword>
<evidence type="ECO:0000313" key="5">
    <source>
        <dbReference type="EMBL" id="KAK6740721.1"/>
    </source>
</evidence>
<dbReference type="PANTHER" id="PTHR24253">
    <property type="entry name" value="TRANSMEMBRANE PROTEASE SERINE"/>
    <property type="match status" value="1"/>
</dbReference>
<dbReference type="Gene3D" id="2.40.10.10">
    <property type="entry name" value="Trypsin-like serine proteases"/>
    <property type="match status" value="1"/>
</dbReference>
<dbReference type="PANTHER" id="PTHR24253:SF153">
    <property type="entry name" value="SERINE PROTEASE HEPSIN"/>
    <property type="match status" value="1"/>
</dbReference>
<dbReference type="InterPro" id="IPR009003">
    <property type="entry name" value="Peptidase_S1_PA"/>
</dbReference>
<dbReference type="SUPFAM" id="SSF50494">
    <property type="entry name" value="Trypsin-like serine proteases"/>
    <property type="match status" value="1"/>
</dbReference>
<proteinExistence type="predicted"/>
<sequence>MRFLFCVLFSAFLITTLKSAIAKDVYDPTTCGLPGPDFDSHENDLKSRKRRARDKRDIDNYYSADYNPTAGDETEEDENDPMRTKIMGGERAVRDELPWAAAVVVTPKKKSKREPAANFEYFKSAHCFMEDRNRTISVDNMIPEGDVRTRAWVVIGGTCQKVDKKYNCAEEDVVSGYQIKRASYRSFFEPGRFYTRDFAILELTDDVPKHIHHACLPHMNKKIDIGDSSIRMSSFGWGSDPVKKLDMVPFLQKVMLGVKMTEKECKKFYPKKLDDTFCTFERSDRNVCRGDSGSGITANIGGRTYLAGVVSFGSSCDDLQSGREKPGAQLNTDVTKYAALIDTLSSKCVFGVSLSTS</sequence>
<evidence type="ECO:0000256" key="1">
    <source>
        <dbReference type="ARBA" id="ARBA00023157"/>
    </source>
</evidence>
<evidence type="ECO:0000256" key="2">
    <source>
        <dbReference type="SAM" id="MobiDB-lite"/>
    </source>
</evidence>
<dbReference type="SMART" id="SM00020">
    <property type="entry name" value="Tryp_SPc"/>
    <property type="match status" value="1"/>
</dbReference>
<evidence type="ECO:0000256" key="3">
    <source>
        <dbReference type="SAM" id="SignalP"/>
    </source>
</evidence>
<keyword evidence="6" id="KW-1185">Reference proteome</keyword>
<feature type="chain" id="PRO_5045790238" description="Peptidase S1 domain-containing protein" evidence="3">
    <location>
        <begin position="23"/>
        <end position="357"/>
    </location>
</feature>
<feature type="domain" description="Peptidase S1" evidence="4">
    <location>
        <begin position="86"/>
        <end position="346"/>
    </location>
</feature>
<evidence type="ECO:0000313" key="6">
    <source>
        <dbReference type="Proteomes" id="UP001303046"/>
    </source>
</evidence>
<dbReference type="Pfam" id="PF00089">
    <property type="entry name" value="Trypsin"/>
    <property type="match status" value="1"/>
</dbReference>
<feature type="signal peptide" evidence="3">
    <location>
        <begin position="1"/>
        <end position="22"/>
    </location>
</feature>
<protein>
    <recommendedName>
        <fullName evidence="4">Peptidase S1 domain-containing protein</fullName>
    </recommendedName>
</protein>
<dbReference type="InterPro" id="IPR043504">
    <property type="entry name" value="Peptidase_S1_PA_chymotrypsin"/>
</dbReference>
<gene>
    <name evidence="5" type="primary">Necator_chrIII.g9659</name>
    <name evidence="5" type="ORF">RB195_008894</name>
</gene>
<reference evidence="5 6" key="1">
    <citation type="submission" date="2023-08" db="EMBL/GenBank/DDBJ databases">
        <title>A Necator americanus chromosomal reference genome.</title>
        <authorList>
            <person name="Ilik V."/>
            <person name="Petrzelkova K.J."/>
            <person name="Pardy F."/>
            <person name="Fuh T."/>
            <person name="Niatou-Singa F.S."/>
            <person name="Gouil Q."/>
            <person name="Baker L."/>
            <person name="Ritchie M.E."/>
            <person name="Jex A.R."/>
            <person name="Gazzola D."/>
            <person name="Li H."/>
            <person name="Toshio Fujiwara R."/>
            <person name="Zhan B."/>
            <person name="Aroian R.V."/>
            <person name="Pafco B."/>
            <person name="Schwarz E.M."/>
        </authorList>
    </citation>
    <scope>NUCLEOTIDE SEQUENCE [LARGE SCALE GENOMIC DNA]</scope>
    <source>
        <strain evidence="5 6">Aroian</strain>
        <tissue evidence="5">Whole animal</tissue>
    </source>
</reference>
<dbReference type="Proteomes" id="UP001303046">
    <property type="component" value="Unassembled WGS sequence"/>
</dbReference>
<dbReference type="PROSITE" id="PS50240">
    <property type="entry name" value="TRYPSIN_DOM"/>
    <property type="match status" value="1"/>
</dbReference>
<organism evidence="5 6">
    <name type="scientific">Necator americanus</name>
    <name type="common">Human hookworm</name>
    <dbReference type="NCBI Taxonomy" id="51031"/>
    <lineage>
        <taxon>Eukaryota</taxon>
        <taxon>Metazoa</taxon>
        <taxon>Ecdysozoa</taxon>
        <taxon>Nematoda</taxon>
        <taxon>Chromadorea</taxon>
        <taxon>Rhabditida</taxon>
        <taxon>Rhabditina</taxon>
        <taxon>Rhabditomorpha</taxon>
        <taxon>Strongyloidea</taxon>
        <taxon>Ancylostomatidae</taxon>
        <taxon>Bunostominae</taxon>
        <taxon>Necator</taxon>
    </lineage>
</organism>
<dbReference type="InterPro" id="IPR001254">
    <property type="entry name" value="Trypsin_dom"/>
</dbReference>
<accession>A0ABR1CQU7</accession>
<dbReference type="EMBL" id="JAVFWL010000003">
    <property type="protein sequence ID" value="KAK6740721.1"/>
    <property type="molecule type" value="Genomic_DNA"/>
</dbReference>
<evidence type="ECO:0000259" key="4">
    <source>
        <dbReference type="PROSITE" id="PS50240"/>
    </source>
</evidence>
<feature type="region of interest" description="Disordered" evidence="2">
    <location>
        <begin position="61"/>
        <end position="82"/>
    </location>
</feature>
<keyword evidence="1" id="KW-1015">Disulfide bond</keyword>